<dbReference type="AlphaFoldDB" id="A0A4Y2MCU1"/>
<organism evidence="4 5">
    <name type="scientific">Araneus ventricosus</name>
    <name type="common">Orbweaver spider</name>
    <name type="synonym">Epeira ventricosa</name>
    <dbReference type="NCBI Taxonomy" id="182803"/>
    <lineage>
        <taxon>Eukaryota</taxon>
        <taxon>Metazoa</taxon>
        <taxon>Ecdysozoa</taxon>
        <taxon>Arthropoda</taxon>
        <taxon>Chelicerata</taxon>
        <taxon>Arachnida</taxon>
        <taxon>Araneae</taxon>
        <taxon>Araneomorphae</taxon>
        <taxon>Entelegynae</taxon>
        <taxon>Araneoidea</taxon>
        <taxon>Araneidae</taxon>
        <taxon>Araneus</taxon>
    </lineage>
</organism>
<accession>A0A4Y2MCU1</accession>
<evidence type="ECO:0000313" key="5">
    <source>
        <dbReference type="Proteomes" id="UP000499080"/>
    </source>
</evidence>
<keyword evidence="1" id="KW-1015">Disulfide bond</keyword>
<comment type="caution">
    <text evidence="4">The sequence shown here is derived from an EMBL/GenBank/DDBJ whole genome shotgun (WGS) entry which is preliminary data.</text>
</comment>
<proteinExistence type="predicted"/>
<gene>
    <name evidence="4" type="ORF">AVEN_147692_1</name>
</gene>
<feature type="chain" id="PRO_5021442348" description="SMB domain-containing protein" evidence="2">
    <location>
        <begin position="24"/>
        <end position="195"/>
    </location>
</feature>
<evidence type="ECO:0000313" key="4">
    <source>
        <dbReference type="EMBL" id="GBN24402.1"/>
    </source>
</evidence>
<dbReference type="PROSITE" id="PS50958">
    <property type="entry name" value="SMB_2"/>
    <property type="match status" value="1"/>
</dbReference>
<sequence length="195" mass="22337">MSSKYLLVFCIIKCIICLSSVYGQQGFQYEPYYPYNPQQPYPPYQPYNEVDDDLRGDYCNRRGPLKCCPQRDDTCSVPILGTLCYCDLFCNRTTSGDCCPDFEEVCLGRRVQPPEQIVRPHAICFNYRRTGGCCPFFYDITLLRGEDGDLAGHEVFHLSIFTSALWTFSFSVAGRRLGVQSPTCQRLVEFSETGW</sequence>
<dbReference type="InterPro" id="IPR001212">
    <property type="entry name" value="Somatomedin_B_dom"/>
</dbReference>
<keyword evidence="5" id="KW-1185">Reference proteome</keyword>
<name>A0A4Y2MCU1_ARAVE</name>
<feature type="signal peptide" evidence="2">
    <location>
        <begin position="1"/>
        <end position="23"/>
    </location>
</feature>
<feature type="domain" description="SMB" evidence="3">
    <location>
        <begin position="64"/>
        <end position="111"/>
    </location>
</feature>
<evidence type="ECO:0000256" key="1">
    <source>
        <dbReference type="ARBA" id="ARBA00023157"/>
    </source>
</evidence>
<dbReference type="EMBL" id="BGPR01007114">
    <property type="protein sequence ID" value="GBN24402.1"/>
    <property type="molecule type" value="Genomic_DNA"/>
</dbReference>
<evidence type="ECO:0000259" key="3">
    <source>
        <dbReference type="PROSITE" id="PS50958"/>
    </source>
</evidence>
<dbReference type="OrthoDB" id="3789175at2759"/>
<keyword evidence="2" id="KW-0732">Signal</keyword>
<dbReference type="Proteomes" id="UP000499080">
    <property type="component" value="Unassembled WGS sequence"/>
</dbReference>
<evidence type="ECO:0000256" key="2">
    <source>
        <dbReference type="SAM" id="SignalP"/>
    </source>
</evidence>
<protein>
    <recommendedName>
        <fullName evidence="3">SMB domain-containing protein</fullName>
    </recommendedName>
</protein>
<reference evidence="4 5" key="1">
    <citation type="journal article" date="2019" name="Sci. Rep.">
        <title>Orb-weaving spider Araneus ventricosus genome elucidates the spidroin gene catalogue.</title>
        <authorList>
            <person name="Kono N."/>
            <person name="Nakamura H."/>
            <person name="Ohtoshi R."/>
            <person name="Moran D.A.P."/>
            <person name="Shinohara A."/>
            <person name="Yoshida Y."/>
            <person name="Fujiwara M."/>
            <person name="Mori M."/>
            <person name="Tomita M."/>
            <person name="Arakawa K."/>
        </authorList>
    </citation>
    <scope>NUCLEOTIDE SEQUENCE [LARGE SCALE GENOMIC DNA]</scope>
</reference>